<protein>
    <submittedName>
        <fullName evidence="2">Type 4b pilus protein PilO2</fullName>
    </submittedName>
</protein>
<feature type="transmembrane region" description="Helical" evidence="1">
    <location>
        <begin position="176"/>
        <end position="196"/>
    </location>
</feature>
<dbReference type="RefSeq" id="WP_285984430.1">
    <property type="nucleotide sequence ID" value="NZ_JASVDS010000008.1"/>
</dbReference>
<keyword evidence="1" id="KW-0812">Transmembrane</keyword>
<name>A0ABT7LNC3_9BURK</name>
<gene>
    <name evidence="2" type="primary">pilO2</name>
    <name evidence="2" type="ORF">QRD43_20805</name>
</gene>
<evidence type="ECO:0000313" key="3">
    <source>
        <dbReference type="Proteomes" id="UP001238603"/>
    </source>
</evidence>
<dbReference type="EMBL" id="JASVDS010000008">
    <property type="protein sequence ID" value="MDL5034355.1"/>
    <property type="molecule type" value="Genomic_DNA"/>
</dbReference>
<reference evidence="2 3" key="1">
    <citation type="submission" date="2023-06" db="EMBL/GenBank/DDBJ databases">
        <title>Pelomonas sp. APW6 16S ribosomal RNA gene genome sequencing and assembly.</title>
        <authorList>
            <person name="Woo H."/>
        </authorList>
    </citation>
    <scope>NUCLEOTIDE SEQUENCE [LARGE SCALE GENOMIC DNA]</scope>
    <source>
        <strain evidence="2 3">APW6</strain>
    </source>
</reference>
<evidence type="ECO:0000313" key="2">
    <source>
        <dbReference type="EMBL" id="MDL5034355.1"/>
    </source>
</evidence>
<dbReference type="Pfam" id="PF06864">
    <property type="entry name" value="PAP_PilO"/>
    <property type="match status" value="1"/>
</dbReference>
<dbReference type="InterPro" id="IPR009663">
    <property type="entry name" value="PAP_PilO"/>
</dbReference>
<keyword evidence="1" id="KW-1133">Transmembrane helix</keyword>
<accession>A0ABT7LNC3</accession>
<keyword evidence="1" id="KW-0472">Membrane</keyword>
<proteinExistence type="predicted"/>
<comment type="caution">
    <text evidence="2">The sequence shown here is derived from an EMBL/GenBank/DDBJ whole genome shotgun (WGS) entry which is preliminary data.</text>
</comment>
<organism evidence="2 3">
    <name type="scientific">Roseateles subflavus</name>
    <dbReference type="NCBI Taxonomy" id="3053353"/>
    <lineage>
        <taxon>Bacteria</taxon>
        <taxon>Pseudomonadati</taxon>
        <taxon>Pseudomonadota</taxon>
        <taxon>Betaproteobacteria</taxon>
        <taxon>Burkholderiales</taxon>
        <taxon>Sphaerotilaceae</taxon>
        <taxon>Roseateles</taxon>
    </lineage>
</organism>
<evidence type="ECO:0000256" key="1">
    <source>
        <dbReference type="SAM" id="Phobius"/>
    </source>
</evidence>
<sequence>MSIDRIIAQSGTGTLVAGLTWRPVTGGKHSRKRLDEARAQLDATHYVVQSGAHAAAYGFFVPRPSEEGQRLPKGAASAAAVFASIVGTDHPNAALLLRLGDADRFYLVTLDDGMPTLDMVNDLHSVLEALGEEKRPIWSDQEELDGHALQEAVDLHWLTGHPPGKSARLLAAPVNILPALVITAVVVLAVGGWQAWSQHKKAQERKRAEQEAREADPLPKYLAALVASRSRMYSDRGDLQRLVGQLLAMPAKVVRKGSGSPAWQLMMVQCYAAERYCKATWQRQGGSFEELKAALPNMSLVLETKNGSAPSLDIAEMRFTPTWSRNLTSTPQLPQFDQAFVSGGSLFQLWKNAGMSVDVKGPDLWPKAAGVPSSFNTPHGVWRGEVTVSSVPGPFLAEVIKAAPAWMSWEYLKVELPSNSLAPASLVKFTMTANYYVASK</sequence>
<dbReference type="Proteomes" id="UP001238603">
    <property type="component" value="Unassembled WGS sequence"/>
</dbReference>
<keyword evidence="3" id="KW-1185">Reference proteome</keyword>